<dbReference type="Pfam" id="PF13927">
    <property type="entry name" value="Ig_3"/>
    <property type="match status" value="2"/>
</dbReference>
<evidence type="ECO:0000256" key="3">
    <source>
        <dbReference type="ARBA" id="ARBA00023319"/>
    </source>
</evidence>
<dbReference type="PROSITE" id="PS50835">
    <property type="entry name" value="IG_LIKE"/>
    <property type="match status" value="2"/>
</dbReference>
<feature type="domain" description="Fibronectin type-III" evidence="7">
    <location>
        <begin position="333"/>
        <end position="426"/>
    </location>
</feature>
<dbReference type="InterPro" id="IPR003598">
    <property type="entry name" value="Ig_sub2"/>
</dbReference>
<organism evidence="8 9">
    <name type="scientific">Batillaria attramentaria</name>
    <dbReference type="NCBI Taxonomy" id="370345"/>
    <lineage>
        <taxon>Eukaryota</taxon>
        <taxon>Metazoa</taxon>
        <taxon>Spiralia</taxon>
        <taxon>Lophotrochozoa</taxon>
        <taxon>Mollusca</taxon>
        <taxon>Gastropoda</taxon>
        <taxon>Caenogastropoda</taxon>
        <taxon>Sorbeoconcha</taxon>
        <taxon>Cerithioidea</taxon>
        <taxon>Batillariidae</taxon>
        <taxon>Batillaria</taxon>
    </lineage>
</organism>
<dbReference type="Proteomes" id="UP001519460">
    <property type="component" value="Unassembled WGS sequence"/>
</dbReference>
<evidence type="ECO:0000313" key="8">
    <source>
        <dbReference type="EMBL" id="KAK7497852.1"/>
    </source>
</evidence>
<feature type="domain" description="Ig-like" evidence="6">
    <location>
        <begin position="538"/>
        <end position="643"/>
    </location>
</feature>
<evidence type="ECO:0000256" key="5">
    <source>
        <dbReference type="SAM" id="SignalP"/>
    </source>
</evidence>
<evidence type="ECO:0000256" key="1">
    <source>
        <dbReference type="ARBA" id="ARBA00022737"/>
    </source>
</evidence>
<dbReference type="Gene3D" id="2.60.40.10">
    <property type="entry name" value="Immunoglobulins"/>
    <property type="match status" value="13"/>
</dbReference>
<evidence type="ECO:0008006" key="10">
    <source>
        <dbReference type="Google" id="ProtNLM"/>
    </source>
</evidence>
<evidence type="ECO:0000259" key="7">
    <source>
        <dbReference type="PROSITE" id="PS50853"/>
    </source>
</evidence>
<sequence>MVLIREGSTVRFILLSLPLCLLLLVSYTDAGKLPPAPRKLRVRVISPHTVKLKWRDPGRHKGRSTRFYSVRYSRKGDESNSKFLQTQETRSRVTKLHPNTTYVFAVKSVAGKRGSPWSKAVDATTGVVENSIVTKLRATPLSSDSIRLSWKIPKVTNETVAYAILWSEVDLDKSKERTSVVANGSTSFVFENLRPHRVYSFRVRTMLSEGPGGSTEKYVLVTWRPPPIRQRNGPLLGYKIQYKRKGSRRGDLCTVITKPDDKQYVLTDIADGETYKVRIAATTVNGTGPYCKWEAVDIPLNNNSDTVDRKYKKRDPELSADQKDDESDAAPAKPEKVTAVDVRSTAVTLEWSQPDPPECCPIVAYRIITRNLNSSALSGDMVIGPTPVAKISFLLPDTEYGFNISAYSITGESEPSDELIVQTLPAEPPTILNVYGSSVVVGSSANLTCVVSAEPPPEVQWFGPNRTLAYSSARVTNLLLHQEKGVHVIKLHRSSRDVTSHLLMDSVTLEQAGTYTCEAKNSAGSSRMTVSLQVNVAPTIVKVGGAQVMDGMPAQLVCSVTGSPLPAVVWLREDTSTVYEEENVETKAQSRTSPYALSVAENSTVRTSYLHFPHALLSDVANYTCLARSIAGSTEALVPLQVQTPLPPPVQNIRALALSPHSVSVLWDNPFDYNYTIEGYRVSYREEKSGNLVFLDTQGRKLDVYGLRPNSTYYVNIRGYISNRMGAPSKDVKVNTLSNEGLQPANVSAVALNASMIQLDWASPKNIDRMYILGYNIYYRRENDTRVEMLFIEGNRNKQFLIGEYLDCKRTSSGWDYSGLGRDETYYLRIATLTTWGYEAPSQWIRIQKHPEELLPPVAPQDVKAVTMMDSIRVTWLSSREPDSKKSPVLGYRIVYGPSDDPSEINRMDLLPTATQFTIRGLKPSTKYIIAIRAFNKYAMSDPVYRRADTKAIPPTTVVNATATPLSATEIHVHWEPPERGIVTNYQIRYWRPGKRDKQSAWLKAPTTDYIAGSLKMFSNYRFEIIPYSNDIIGEGSVIFAETFSGRPDAPPSKVVMKPLNATHILVSWEAPEKESQNGVITGYKLIMKKKGGPRLAKFSVETTRRNYTFKNLEPGGTYKLRMAAMTVNGTGPFTDWIVSSTEEIEMRQPEKPESLRVETTANSITVRWSPPVDTGVPVMGYIVGHGRYIPEVYRAILGPGQREHVISGLKPDTEHIVSVRAFNHIGESHPQFTIVTTEEAPEKLKLEVPAKLTVRPLSPTTMEVSWVDPVVARTPDIDDGRQYLMRYSAISGEAYQYLNATSMSVNVTDLQVATTYEFAVRTTRGEEQSGWSLPMVNTTQQTGMCHQSCLNLSIKESR</sequence>
<feature type="region of interest" description="Disordered" evidence="4">
    <location>
        <begin position="304"/>
        <end position="336"/>
    </location>
</feature>
<dbReference type="FunFam" id="2.60.40.10:FF:000028">
    <property type="entry name" value="Neuronal cell adhesion molecule"/>
    <property type="match status" value="1"/>
</dbReference>
<feature type="domain" description="Fibronectin type-III" evidence="7">
    <location>
        <begin position="957"/>
        <end position="1049"/>
    </location>
</feature>
<evidence type="ECO:0000256" key="2">
    <source>
        <dbReference type="ARBA" id="ARBA00023157"/>
    </source>
</evidence>
<dbReference type="InterPro" id="IPR036179">
    <property type="entry name" value="Ig-like_dom_sf"/>
</dbReference>
<dbReference type="InterPro" id="IPR013783">
    <property type="entry name" value="Ig-like_fold"/>
</dbReference>
<dbReference type="CDD" id="cd00096">
    <property type="entry name" value="Ig"/>
    <property type="match status" value="1"/>
</dbReference>
<dbReference type="Pfam" id="PF00041">
    <property type="entry name" value="fn3"/>
    <property type="match status" value="9"/>
</dbReference>
<feature type="domain" description="Fibronectin type-III" evidence="7">
    <location>
        <begin position="856"/>
        <end position="956"/>
    </location>
</feature>
<reference evidence="8 9" key="1">
    <citation type="journal article" date="2023" name="Sci. Data">
        <title>Genome assembly of the Korean intertidal mud-creeper Batillaria attramentaria.</title>
        <authorList>
            <person name="Patra A.K."/>
            <person name="Ho P.T."/>
            <person name="Jun S."/>
            <person name="Lee S.J."/>
            <person name="Kim Y."/>
            <person name="Won Y.J."/>
        </authorList>
    </citation>
    <scope>NUCLEOTIDE SEQUENCE [LARGE SCALE GENOMIC DNA]</scope>
    <source>
        <strain evidence="8">Wonlab-2016</strain>
    </source>
</reference>
<dbReference type="PANTHER" id="PTHR13817:SF173">
    <property type="entry name" value="FRAZZLED"/>
    <property type="match status" value="1"/>
</dbReference>
<keyword evidence="2" id="KW-1015">Disulfide bond</keyword>
<gene>
    <name evidence="8" type="ORF">BaRGS_00010986</name>
</gene>
<feature type="domain" description="Fibronectin type-III" evidence="7">
    <location>
        <begin position="1249"/>
        <end position="1343"/>
    </location>
</feature>
<accession>A0ABD0LE64</accession>
<evidence type="ECO:0000256" key="4">
    <source>
        <dbReference type="SAM" id="MobiDB-lite"/>
    </source>
</evidence>
<dbReference type="InterPro" id="IPR003961">
    <property type="entry name" value="FN3_dom"/>
</dbReference>
<protein>
    <recommendedName>
        <fullName evidence="10">Fibronectin type III domain protein</fullName>
    </recommendedName>
</protein>
<dbReference type="InterPro" id="IPR036116">
    <property type="entry name" value="FN3_sf"/>
</dbReference>
<feature type="domain" description="Fibronectin type-III" evidence="7">
    <location>
        <begin position="649"/>
        <end position="739"/>
    </location>
</feature>
<feature type="domain" description="Fibronectin type-III" evidence="7">
    <location>
        <begin position="743"/>
        <end position="852"/>
    </location>
</feature>
<keyword evidence="5" id="KW-0732">Signal</keyword>
<dbReference type="SUPFAM" id="SSF48726">
    <property type="entry name" value="Immunoglobulin"/>
    <property type="match status" value="2"/>
</dbReference>
<dbReference type="PANTHER" id="PTHR13817">
    <property type="entry name" value="TITIN"/>
    <property type="match status" value="1"/>
</dbReference>
<keyword evidence="9" id="KW-1185">Reference proteome</keyword>
<dbReference type="EMBL" id="JACVVK020000055">
    <property type="protein sequence ID" value="KAK7497852.1"/>
    <property type="molecule type" value="Genomic_DNA"/>
</dbReference>
<comment type="caution">
    <text evidence="8">The sequence shown here is derived from an EMBL/GenBank/DDBJ whole genome shotgun (WGS) entry which is preliminary data.</text>
</comment>
<dbReference type="SUPFAM" id="SSF49265">
    <property type="entry name" value="Fibronectin type III"/>
    <property type="match status" value="6"/>
</dbReference>
<feature type="signal peptide" evidence="5">
    <location>
        <begin position="1"/>
        <end position="30"/>
    </location>
</feature>
<dbReference type="CDD" id="cd00063">
    <property type="entry name" value="FN3"/>
    <property type="match status" value="11"/>
</dbReference>
<proteinExistence type="predicted"/>
<keyword evidence="1" id="KW-0677">Repeat</keyword>
<dbReference type="FunFam" id="2.60.40.10:FF:000032">
    <property type="entry name" value="palladin isoform X1"/>
    <property type="match status" value="1"/>
</dbReference>
<dbReference type="PRINTS" id="PR00014">
    <property type="entry name" value="FNTYPEIII"/>
</dbReference>
<dbReference type="PROSITE" id="PS50853">
    <property type="entry name" value="FN3"/>
    <property type="match status" value="10"/>
</dbReference>
<feature type="domain" description="Ig-like" evidence="6">
    <location>
        <begin position="428"/>
        <end position="531"/>
    </location>
</feature>
<dbReference type="InterPro" id="IPR007110">
    <property type="entry name" value="Ig-like_dom"/>
</dbReference>
<feature type="chain" id="PRO_5044749809" description="Fibronectin type III domain protein" evidence="5">
    <location>
        <begin position="31"/>
        <end position="1359"/>
    </location>
</feature>
<evidence type="ECO:0000313" key="9">
    <source>
        <dbReference type="Proteomes" id="UP001519460"/>
    </source>
</evidence>
<feature type="domain" description="Fibronectin type-III" evidence="7">
    <location>
        <begin position="1149"/>
        <end position="1244"/>
    </location>
</feature>
<evidence type="ECO:0000259" key="6">
    <source>
        <dbReference type="PROSITE" id="PS50835"/>
    </source>
</evidence>
<feature type="compositionally biased region" description="Basic and acidic residues" evidence="4">
    <location>
        <begin position="306"/>
        <end position="322"/>
    </location>
</feature>
<dbReference type="SMART" id="SM00409">
    <property type="entry name" value="IG"/>
    <property type="match status" value="2"/>
</dbReference>
<feature type="domain" description="Fibronectin type-III" evidence="7">
    <location>
        <begin position="1051"/>
        <end position="1145"/>
    </location>
</feature>
<name>A0ABD0LE64_9CAEN</name>
<feature type="domain" description="Fibronectin type-III" evidence="7">
    <location>
        <begin position="132"/>
        <end position="226"/>
    </location>
</feature>
<keyword evidence="3" id="KW-0393">Immunoglobulin domain</keyword>
<dbReference type="SMART" id="SM00408">
    <property type="entry name" value="IGc2"/>
    <property type="match status" value="2"/>
</dbReference>
<dbReference type="SMART" id="SM00060">
    <property type="entry name" value="FN3"/>
    <property type="match status" value="11"/>
</dbReference>
<feature type="domain" description="Fibronectin type-III" evidence="7">
    <location>
        <begin position="36"/>
        <end position="128"/>
    </location>
</feature>
<dbReference type="InterPro" id="IPR050964">
    <property type="entry name" value="Striated_Muscle_Regulatory"/>
</dbReference>
<dbReference type="InterPro" id="IPR003599">
    <property type="entry name" value="Ig_sub"/>
</dbReference>